<proteinExistence type="predicted"/>
<dbReference type="InterPro" id="IPR012675">
    <property type="entry name" value="Beta-grasp_dom_sf"/>
</dbReference>
<gene>
    <name evidence="2" type="ORF">QF035_000192</name>
</gene>
<organism evidence="2 3">
    <name type="scientific">Streptomyces umbrinus</name>
    <dbReference type="NCBI Taxonomy" id="67370"/>
    <lineage>
        <taxon>Bacteria</taxon>
        <taxon>Bacillati</taxon>
        <taxon>Actinomycetota</taxon>
        <taxon>Actinomycetes</taxon>
        <taxon>Kitasatosporales</taxon>
        <taxon>Streptomycetaceae</taxon>
        <taxon>Streptomyces</taxon>
        <taxon>Streptomyces phaeochromogenes group</taxon>
    </lineage>
</organism>
<accession>A0ABU0SGB5</accession>
<sequence>MPGCAGTGRIRPQDACGPLDLASFGAPHVGTLVHACGPVPLLRALQERCVDWPAGTLGIERFAPVRPTAEAAFSCREGTCGTCETDVLDGTPDHRDSTLDED</sequence>
<dbReference type="CDD" id="cd00207">
    <property type="entry name" value="fer2"/>
    <property type="match status" value="1"/>
</dbReference>
<dbReference type="SUPFAM" id="SSF54292">
    <property type="entry name" value="2Fe-2S ferredoxin-like"/>
    <property type="match status" value="1"/>
</dbReference>
<evidence type="ECO:0000259" key="1">
    <source>
        <dbReference type="Pfam" id="PF00111"/>
    </source>
</evidence>
<name>A0ABU0SGB5_9ACTN</name>
<protein>
    <submittedName>
        <fullName evidence="2">Ferredoxin-NADP reductase</fullName>
    </submittedName>
</protein>
<dbReference type="InterPro" id="IPR036010">
    <property type="entry name" value="2Fe-2S_ferredoxin-like_sf"/>
</dbReference>
<reference evidence="2 3" key="1">
    <citation type="submission" date="2023-07" db="EMBL/GenBank/DDBJ databases">
        <title>Comparative genomics of wheat-associated soil bacteria to identify genetic determinants of phenazine resistance.</title>
        <authorList>
            <person name="Mouncey N."/>
        </authorList>
    </citation>
    <scope>NUCLEOTIDE SEQUENCE [LARGE SCALE GENOMIC DNA]</scope>
    <source>
        <strain evidence="2 3">V2I4</strain>
    </source>
</reference>
<evidence type="ECO:0000313" key="2">
    <source>
        <dbReference type="EMBL" id="MDQ1022610.1"/>
    </source>
</evidence>
<dbReference type="Proteomes" id="UP001230328">
    <property type="component" value="Unassembled WGS sequence"/>
</dbReference>
<dbReference type="Gene3D" id="3.10.20.30">
    <property type="match status" value="1"/>
</dbReference>
<dbReference type="Pfam" id="PF00111">
    <property type="entry name" value="Fer2"/>
    <property type="match status" value="1"/>
</dbReference>
<evidence type="ECO:0000313" key="3">
    <source>
        <dbReference type="Proteomes" id="UP001230328"/>
    </source>
</evidence>
<dbReference type="PROSITE" id="PS00197">
    <property type="entry name" value="2FE2S_FER_1"/>
    <property type="match status" value="1"/>
</dbReference>
<comment type="caution">
    <text evidence="2">The sequence shown here is derived from an EMBL/GenBank/DDBJ whole genome shotgun (WGS) entry which is preliminary data.</text>
</comment>
<dbReference type="EMBL" id="JAUSZI010000002">
    <property type="protein sequence ID" value="MDQ1022610.1"/>
    <property type="molecule type" value="Genomic_DNA"/>
</dbReference>
<dbReference type="InterPro" id="IPR006058">
    <property type="entry name" value="2Fe2S_fd_BS"/>
</dbReference>
<dbReference type="InterPro" id="IPR001041">
    <property type="entry name" value="2Fe-2S_ferredoxin-type"/>
</dbReference>
<keyword evidence="3" id="KW-1185">Reference proteome</keyword>
<feature type="domain" description="2Fe-2S ferredoxin-type" evidence="1">
    <location>
        <begin position="70"/>
        <end position="101"/>
    </location>
</feature>